<accession>A0A6A8GAJ0</accession>
<gene>
    <name evidence="6" type="ORF">GJR99_16815</name>
</gene>
<dbReference type="Proteomes" id="UP000443423">
    <property type="component" value="Unassembled WGS sequence"/>
</dbReference>
<evidence type="ECO:0000256" key="5">
    <source>
        <dbReference type="SAM" id="MobiDB-lite"/>
    </source>
</evidence>
<proteinExistence type="predicted"/>
<protein>
    <submittedName>
        <fullName evidence="6">Extracellular solute-binding protein</fullName>
    </submittedName>
</protein>
<dbReference type="PROSITE" id="PS51318">
    <property type="entry name" value="TAT"/>
    <property type="match status" value="1"/>
</dbReference>
<dbReference type="PRINTS" id="PR00909">
    <property type="entry name" value="SPERMDNBNDNG"/>
</dbReference>
<comment type="caution">
    <text evidence="6">The sequence shown here is derived from an EMBL/GenBank/DDBJ whole genome shotgun (WGS) entry which is preliminary data.</text>
</comment>
<sequence>MNSEDNSTRRTFLKVTGTVGVGGITGLAGCTGGGDSDSGGDSSGGDSNGGGGGGGEDTTEEQNTATPQEDRGDASVREEYGLPELDYPLEETLNVFQWTDYWPSGTVEIFEKAYGVDVSVSNYASNEEMFNKLKAGGSGQFDLTFPSDYMVSIMQSQDLLQPLDTGKLTHWDNLEPMWKDDAPYDPTDDRYSAPYFWGTSGVAWNSEMTPDIEGTPSWEVMWDEKYQGQITMLNDMRETIGAALKYLGYSLNTTDEAEIEEAKQLLIDQKPLLLTYSSVSRAAALQNQEASPLHCWSGDAFVAYWELYEDDSSPINYVVPQEGGVVWVDTAAITKNAKSPNAAHAFINFLLNAKMNAEIANYLYYPTPNGAAKEFVDEAALNNPSIYPPEDVFEKLEFIENIGQATKLYSEAWTEIKNA</sequence>
<dbReference type="GO" id="GO:0019808">
    <property type="term" value="F:polyamine binding"/>
    <property type="evidence" value="ECO:0007669"/>
    <property type="project" value="InterPro"/>
</dbReference>
<dbReference type="Pfam" id="PF13416">
    <property type="entry name" value="SBP_bac_8"/>
    <property type="match status" value="1"/>
</dbReference>
<name>A0A6A8GAJ0_9EURY</name>
<dbReference type="GO" id="GO:0042597">
    <property type="term" value="C:periplasmic space"/>
    <property type="evidence" value="ECO:0007669"/>
    <property type="project" value="UniProtKB-SubCell"/>
</dbReference>
<dbReference type="SUPFAM" id="SSF53850">
    <property type="entry name" value="Periplasmic binding protein-like II"/>
    <property type="match status" value="1"/>
</dbReference>
<comment type="subcellular location">
    <subcellularLocation>
        <location evidence="1">Periplasm</location>
    </subcellularLocation>
</comment>
<evidence type="ECO:0000313" key="6">
    <source>
        <dbReference type="EMBL" id="MRW98230.1"/>
    </source>
</evidence>
<evidence type="ECO:0000256" key="3">
    <source>
        <dbReference type="ARBA" id="ARBA00022729"/>
    </source>
</evidence>
<dbReference type="OrthoDB" id="30917at2157"/>
<feature type="region of interest" description="Disordered" evidence="5">
    <location>
        <begin position="20"/>
        <end position="75"/>
    </location>
</feature>
<dbReference type="AlphaFoldDB" id="A0A6A8GAJ0"/>
<feature type="compositionally biased region" description="Gly residues" evidence="5">
    <location>
        <begin position="20"/>
        <end position="56"/>
    </location>
</feature>
<evidence type="ECO:0000313" key="7">
    <source>
        <dbReference type="Proteomes" id="UP000443423"/>
    </source>
</evidence>
<evidence type="ECO:0000256" key="2">
    <source>
        <dbReference type="ARBA" id="ARBA00022448"/>
    </source>
</evidence>
<evidence type="ECO:0000256" key="1">
    <source>
        <dbReference type="ARBA" id="ARBA00004418"/>
    </source>
</evidence>
<keyword evidence="2" id="KW-0813">Transport</keyword>
<dbReference type="Gene3D" id="3.40.190.10">
    <property type="entry name" value="Periplasmic binding protein-like II"/>
    <property type="match status" value="2"/>
</dbReference>
<evidence type="ECO:0000256" key="4">
    <source>
        <dbReference type="ARBA" id="ARBA00022764"/>
    </source>
</evidence>
<dbReference type="InterPro" id="IPR006059">
    <property type="entry name" value="SBP"/>
</dbReference>
<dbReference type="EMBL" id="WKJQ01000003">
    <property type="protein sequence ID" value="MRW98230.1"/>
    <property type="molecule type" value="Genomic_DNA"/>
</dbReference>
<dbReference type="PANTHER" id="PTHR30222">
    <property type="entry name" value="SPERMIDINE/PUTRESCINE-BINDING PERIPLASMIC PROTEIN"/>
    <property type="match status" value="1"/>
</dbReference>
<keyword evidence="3" id="KW-0732">Signal</keyword>
<dbReference type="GO" id="GO:0015846">
    <property type="term" value="P:polyamine transport"/>
    <property type="evidence" value="ECO:0007669"/>
    <property type="project" value="InterPro"/>
</dbReference>
<dbReference type="InterPro" id="IPR006311">
    <property type="entry name" value="TAT_signal"/>
</dbReference>
<keyword evidence="4" id="KW-0574">Periplasm</keyword>
<dbReference type="PANTHER" id="PTHR30222:SF17">
    <property type="entry name" value="SPERMIDINE_PUTRESCINE-BINDING PERIPLASMIC PROTEIN"/>
    <property type="match status" value="1"/>
</dbReference>
<dbReference type="InterPro" id="IPR001188">
    <property type="entry name" value="Sperm_putr-bd"/>
</dbReference>
<organism evidence="6 7">
    <name type="scientific">Haloferax marinum</name>
    <dbReference type="NCBI Taxonomy" id="2666143"/>
    <lineage>
        <taxon>Archaea</taxon>
        <taxon>Methanobacteriati</taxon>
        <taxon>Methanobacteriota</taxon>
        <taxon>Stenosarchaea group</taxon>
        <taxon>Halobacteria</taxon>
        <taxon>Halobacteriales</taxon>
        <taxon>Haloferacaceae</taxon>
        <taxon>Haloferax</taxon>
    </lineage>
</organism>
<dbReference type="CDD" id="cd13590">
    <property type="entry name" value="PBP2_PotD_PotF_like"/>
    <property type="match status" value="1"/>
</dbReference>
<reference evidence="6 7" key="1">
    <citation type="submission" date="2019-11" db="EMBL/GenBank/DDBJ databases">
        <title>Whole genome sequence of Haloferax sp. MBLA0078.</title>
        <authorList>
            <person name="Seo M.-J."/>
            <person name="Cho E.-S."/>
        </authorList>
    </citation>
    <scope>NUCLEOTIDE SEQUENCE [LARGE SCALE GENOMIC DNA]</scope>
    <source>
        <strain evidence="6 7">MBLA0078</strain>
    </source>
</reference>
<keyword evidence="7" id="KW-1185">Reference proteome</keyword>